<accession>A0A518GDM2</accession>
<dbReference type="EMBL" id="CP036298">
    <property type="protein sequence ID" value="QDV26691.1"/>
    <property type="molecule type" value="Genomic_DNA"/>
</dbReference>
<feature type="region of interest" description="Disordered" evidence="1">
    <location>
        <begin position="1"/>
        <end position="26"/>
    </location>
</feature>
<organism evidence="2 3">
    <name type="scientific">Aureliella helgolandensis</name>
    <dbReference type="NCBI Taxonomy" id="2527968"/>
    <lineage>
        <taxon>Bacteria</taxon>
        <taxon>Pseudomonadati</taxon>
        <taxon>Planctomycetota</taxon>
        <taxon>Planctomycetia</taxon>
        <taxon>Pirellulales</taxon>
        <taxon>Pirellulaceae</taxon>
        <taxon>Aureliella</taxon>
    </lineage>
</organism>
<dbReference type="KEGG" id="ahel:Q31a_50680"/>
<dbReference type="AlphaFoldDB" id="A0A518GDM2"/>
<evidence type="ECO:0000256" key="1">
    <source>
        <dbReference type="SAM" id="MobiDB-lite"/>
    </source>
</evidence>
<evidence type="ECO:0000313" key="2">
    <source>
        <dbReference type="EMBL" id="QDV26691.1"/>
    </source>
</evidence>
<protein>
    <submittedName>
        <fullName evidence="2">Uncharacterized protein</fullName>
    </submittedName>
</protein>
<keyword evidence="3" id="KW-1185">Reference proteome</keyword>
<proteinExistence type="predicted"/>
<dbReference type="Proteomes" id="UP000318017">
    <property type="component" value="Chromosome"/>
</dbReference>
<name>A0A518GDM2_9BACT</name>
<sequence>MVAGAIYRPPGGLSEGIRGPACSASRESESVGCGEALKRMEVECLPLKPLLLGSDFDDNEHESHVSNLLHALGGKRLARRIIHFAMHGKYR</sequence>
<reference evidence="2 3" key="1">
    <citation type="submission" date="2019-02" db="EMBL/GenBank/DDBJ databases">
        <title>Deep-cultivation of Planctomycetes and their phenomic and genomic characterization uncovers novel biology.</title>
        <authorList>
            <person name="Wiegand S."/>
            <person name="Jogler M."/>
            <person name="Boedeker C."/>
            <person name="Pinto D."/>
            <person name="Vollmers J."/>
            <person name="Rivas-Marin E."/>
            <person name="Kohn T."/>
            <person name="Peeters S.H."/>
            <person name="Heuer A."/>
            <person name="Rast P."/>
            <person name="Oberbeckmann S."/>
            <person name="Bunk B."/>
            <person name="Jeske O."/>
            <person name="Meyerdierks A."/>
            <person name="Storesund J.E."/>
            <person name="Kallscheuer N."/>
            <person name="Luecker S."/>
            <person name="Lage O.M."/>
            <person name="Pohl T."/>
            <person name="Merkel B.J."/>
            <person name="Hornburger P."/>
            <person name="Mueller R.-W."/>
            <person name="Bruemmer F."/>
            <person name="Labrenz M."/>
            <person name="Spormann A.M."/>
            <person name="Op den Camp H."/>
            <person name="Overmann J."/>
            <person name="Amann R."/>
            <person name="Jetten M.S.M."/>
            <person name="Mascher T."/>
            <person name="Medema M.H."/>
            <person name="Devos D.P."/>
            <person name="Kaster A.-K."/>
            <person name="Ovreas L."/>
            <person name="Rohde M."/>
            <person name="Galperin M.Y."/>
            <person name="Jogler C."/>
        </authorList>
    </citation>
    <scope>NUCLEOTIDE SEQUENCE [LARGE SCALE GENOMIC DNA]</scope>
    <source>
        <strain evidence="2 3">Q31a</strain>
    </source>
</reference>
<gene>
    <name evidence="2" type="ORF">Q31a_50680</name>
</gene>
<evidence type="ECO:0000313" key="3">
    <source>
        <dbReference type="Proteomes" id="UP000318017"/>
    </source>
</evidence>